<dbReference type="InterPro" id="IPR036291">
    <property type="entry name" value="NAD(P)-bd_dom_sf"/>
</dbReference>
<feature type="non-terminal residue" evidence="3">
    <location>
        <position position="96"/>
    </location>
</feature>
<dbReference type="PANTHER" id="PTHR43818">
    <property type="entry name" value="BCDNA.GH03377"/>
    <property type="match status" value="1"/>
</dbReference>
<evidence type="ECO:0000313" key="3">
    <source>
        <dbReference type="EMBL" id="SVC61577.1"/>
    </source>
</evidence>
<evidence type="ECO:0000259" key="2">
    <source>
        <dbReference type="Pfam" id="PF01408"/>
    </source>
</evidence>
<accession>A0A382NMN5</accession>
<proteinExistence type="predicted"/>
<dbReference type="InterPro" id="IPR000683">
    <property type="entry name" value="Gfo/Idh/MocA-like_OxRdtase_N"/>
</dbReference>
<dbReference type="EMBL" id="UINC01101056">
    <property type="protein sequence ID" value="SVC61577.1"/>
    <property type="molecule type" value="Genomic_DNA"/>
</dbReference>
<dbReference type="GO" id="GO:0016491">
    <property type="term" value="F:oxidoreductase activity"/>
    <property type="evidence" value="ECO:0007669"/>
    <property type="project" value="UniProtKB-KW"/>
</dbReference>
<name>A0A382NMN5_9ZZZZ</name>
<dbReference type="PANTHER" id="PTHR43818:SF11">
    <property type="entry name" value="BCDNA.GH03377"/>
    <property type="match status" value="1"/>
</dbReference>
<sequence length="96" mass="10493">MKMGIKAAMIGIGAFAQSFIPLFNVHPLVDELILWELDADKLRNNVEKHNIPATASSLDEVCGRTDIDAAIIITQNWLHAPQAVQALKSGKHVYSA</sequence>
<evidence type="ECO:0000256" key="1">
    <source>
        <dbReference type="ARBA" id="ARBA00023002"/>
    </source>
</evidence>
<reference evidence="3" key="1">
    <citation type="submission" date="2018-05" db="EMBL/GenBank/DDBJ databases">
        <authorList>
            <person name="Lanie J.A."/>
            <person name="Ng W.-L."/>
            <person name="Kazmierczak K.M."/>
            <person name="Andrzejewski T.M."/>
            <person name="Davidsen T.M."/>
            <person name="Wayne K.J."/>
            <person name="Tettelin H."/>
            <person name="Glass J.I."/>
            <person name="Rusch D."/>
            <person name="Podicherti R."/>
            <person name="Tsui H.-C.T."/>
            <person name="Winkler M.E."/>
        </authorList>
    </citation>
    <scope>NUCLEOTIDE SEQUENCE</scope>
</reference>
<dbReference type="Gene3D" id="3.40.50.720">
    <property type="entry name" value="NAD(P)-binding Rossmann-like Domain"/>
    <property type="match status" value="1"/>
</dbReference>
<dbReference type="InterPro" id="IPR050463">
    <property type="entry name" value="Gfo/Idh/MocA_oxidrdct_glycsds"/>
</dbReference>
<gene>
    <name evidence="3" type="ORF">METZ01_LOCUS314431</name>
</gene>
<protein>
    <recommendedName>
        <fullName evidence="2">Gfo/Idh/MocA-like oxidoreductase N-terminal domain-containing protein</fullName>
    </recommendedName>
</protein>
<dbReference type="SUPFAM" id="SSF51735">
    <property type="entry name" value="NAD(P)-binding Rossmann-fold domains"/>
    <property type="match status" value="1"/>
</dbReference>
<organism evidence="3">
    <name type="scientific">marine metagenome</name>
    <dbReference type="NCBI Taxonomy" id="408172"/>
    <lineage>
        <taxon>unclassified sequences</taxon>
        <taxon>metagenomes</taxon>
        <taxon>ecological metagenomes</taxon>
    </lineage>
</organism>
<keyword evidence="1" id="KW-0560">Oxidoreductase</keyword>
<dbReference type="AlphaFoldDB" id="A0A382NMN5"/>
<dbReference type="Pfam" id="PF01408">
    <property type="entry name" value="GFO_IDH_MocA"/>
    <property type="match status" value="1"/>
</dbReference>
<feature type="domain" description="Gfo/Idh/MocA-like oxidoreductase N-terminal" evidence="2">
    <location>
        <begin position="5"/>
        <end position="93"/>
    </location>
</feature>
<dbReference type="GO" id="GO:0000166">
    <property type="term" value="F:nucleotide binding"/>
    <property type="evidence" value="ECO:0007669"/>
    <property type="project" value="InterPro"/>
</dbReference>